<proteinExistence type="inferred from homology"/>
<feature type="region of interest" description="Disordered" evidence="7">
    <location>
        <begin position="466"/>
        <end position="506"/>
    </location>
</feature>
<dbReference type="Pfam" id="PF04729">
    <property type="entry name" value="ASF1_hist_chap"/>
    <property type="match status" value="1"/>
</dbReference>
<keyword evidence="8" id="KW-0472">Membrane</keyword>
<name>A0A438C1D1_VITVI</name>
<evidence type="ECO:0000313" key="11">
    <source>
        <dbReference type="Proteomes" id="UP000288805"/>
    </source>
</evidence>
<comment type="subcellular location">
    <subcellularLocation>
        <location evidence="1">Nucleus</location>
    </subcellularLocation>
</comment>
<evidence type="ECO:0000256" key="2">
    <source>
        <dbReference type="ARBA" id="ARBA00006051"/>
    </source>
</evidence>
<evidence type="ECO:0000256" key="5">
    <source>
        <dbReference type="ARBA" id="ARBA00023186"/>
    </source>
</evidence>
<evidence type="ECO:0000256" key="1">
    <source>
        <dbReference type="ARBA" id="ARBA00004123"/>
    </source>
</evidence>
<dbReference type="PANTHER" id="PTHR12040:SF0">
    <property type="entry name" value="HISTONE CHAPERONE ASF1"/>
    <property type="match status" value="1"/>
</dbReference>
<dbReference type="Pfam" id="PF00078">
    <property type="entry name" value="RVT_1"/>
    <property type="match status" value="1"/>
</dbReference>
<accession>A0A438C1D1</accession>
<dbReference type="Proteomes" id="UP000288805">
    <property type="component" value="Unassembled WGS sequence"/>
</dbReference>
<evidence type="ECO:0000256" key="7">
    <source>
        <dbReference type="SAM" id="MobiDB-lite"/>
    </source>
</evidence>
<dbReference type="InterPro" id="IPR036747">
    <property type="entry name" value="ASF1-like_sf"/>
</dbReference>
<evidence type="ECO:0000256" key="6">
    <source>
        <dbReference type="ARBA" id="ARBA00023242"/>
    </source>
</evidence>
<keyword evidence="5" id="KW-0143">Chaperone</keyword>
<dbReference type="AlphaFoldDB" id="A0A438C1D1"/>
<dbReference type="GO" id="GO:0005634">
    <property type="term" value="C:nucleus"/>
    <property type="evidence" value="ECO:0007669"/>
    <property type="project" value="UniProtKB-SubCell"/>
</dbReference>
<evidence type="ECO:0000259" key="9">
    <source>
        <dbReference type="PROSITE" id="PS50878"/>
    </source>
</evidence>
<organism evidence="10 11">
    <name type="scientific">Vitis vinifera</name>
    <name type="common">Grape</name>
    <dbReference type="NCBI Taxonomy" id="29760"/>
    <lineage>
        <taxon>Eukaryota</taxon>
        <taxon>Viridiplantae</taxon>
        <taxon>Streptophyta</taxon>
        <taxon>Embryophyta</taxon>
        <taxon>Tracheophyta</taxon>
        <taxon>Spermatophyta</taxon>
        <taxon>Magnoliopsida</taxon>
        <taxon>eudicotyledons</taxon>
        <taxon>Gunneridae</taxon>
        <taxon>Pentapetalae</taxon>
        <taxon>rosids</taxon>
        <taxon>Vitales</taxon>
        <taxon>Vitaceae</taxon>
        <taxon>Viteae</taxon>
        <taxon>Vitis</taxon>
    </lineage>
</organism>
<comment type="similarity">
    <text evidence="2">Belongs to the ASF1 family.</text>
</comment>
<dbReference type="GO" id="GO:0006325">
    <property type="term" value="P:chromatin organization"/>
    <property type="evidence" value="ECO:0007669"/>
    <property type="project" value="InterPro"/>
</dbReference>
<dbReference type="Gene3D" id="2.60.40.1490">
    <property type="entry name" value="Histone chaperone ASF1-like"/>
    <property type="match status" value="1"/>
</dbReference>
<sequence length="506" mass="57414">MRFRREWLGSFRVCCWSRVIGIVAWLKKVVSKVVSQAQNAFVEGRQILDVVLIVNEAIDLMLKRNENGLLCKLDIEKAYDHISWNFPFIVMRKMGFWEKWAAWISWCISIASFSILVNGTPSGFFNGNRGLRQGDSLILYLFVIEMEALTNLINKAQSAGFLLGCRVREKAGDEVQLTHLLFANNTLVFCEASQEQMVYLSWILMWFEAISGLKINLDKSEIFLVGRVDNVEELVFELGCKVGAFPSYYLGLPLGVVHNSVTSWDGVEKRWCRDDALTISFPSLYTLATSKEAWVAEVWDTLGRMGALEGSNTVPFLRSIIWSPFVLAKGTMGSSFIYEGDPSWVAWAVCGQETGEDLEWKLIYVGSAEDETYDQLLESVLVGPVNVGNYRFVFQADPPDPSKIREEDIIGVTVLLLTCSYLGQEFIRVGYYVNNDYDDEQLREEPPQKVLIDRVQRNILADKPRVTKFPINFHPENNEHGEQPPPSPEINENGEQPPPSHHDPSD</sequence>
<keyword evidence="8" id="KW-1133">Transmembrane helix</keyword>
<keyword evidence="4" id="KW-0804">Transcription</keyword>
<gene>
    <name evidence="10" type="primary">ASF1A_0</name>
    <name evidence="10" type="ORF">CK203_070703</name>
</gene>
<dbReference type="SUPFAM" id="SSF101546">
    <property type="entry name" value="ASF1-like"/>
    <property type="match status" value="1"/>
</dbReference>
<reference evidence="10 11" key="1">
    <citation type="journal article" date="2018" name="PLoS Genet.">
        <title>Population sequencing reveals clonal diversity and ancestral inbreeding in the grapevine cultivar Chardonnay.</title>
        <authorList>
            <person name="Roach M.J."/>
            <person name="Johnson D.L."/>
            <person name="Bohlmann J."/>
            <person name="van Vuuren H.J."/>
            <person name="Jones S.J."/>
            <person name="Pretorius I.S."/>
            <person name="Schmidt S.A."/>
            <person name="Borneman A.R."/>
        </authorList>
    </citation>
    <scope>NUCLEOTIDE SEQUENCE [LARGE SCALE GENOMIC DNA]</scope>
    <source>
        <strain evidence="11">cv. Chardonnay</strain>
        <tissue evidence="10">Leaf</tissue>
    </source>
</reference>
<evidence type="ECO:0000256" key="8">
    <source>
        <dbReference type="SAM" id="Phobius"/>
    </source>
</evidence>
<keyword evidence="6" id="KW-0539">Nucleus</keyword>
<dbReference type="InterPro" id="IPR000477">
    <property type="entry name" value="RT_dom"/>
</dbReference>
<dbReference type="CDD" id="cd01650">
    <property type="entry name" value="RT_nLTR_like"/>
    <property type="match status" value="1"/>
</dbReference>
<comment type="caution">
    <text evidence="10">The sequence shown here is derived from an EMBL/GenBank/DDBJ whole genome shotgun (WGS) entry which is preliminary data.</text>
</comment>
<evidence type="ECO:0000256" key="4">
    <source>
        <dbReference type="ARBA" id="ARBA00023163"/>
    </source>
</evidence>
<dbReference type="PROSITE" id="PS50878">
    <property type="entry name" value="RT_POL"/>
    <property type="match status" value="1"/>
</dbReference>
<feature type="transmembrane region" description="Helical" evidence="8">
    <location>
        <begin position="100"/>
        <end position="117"/>
    </location>
</feature>
<evidence type="ECO:0000256" key="3">
    <source>
        <dbReference type="ARBA" id="ARBA00023015"/>
    </source>
</evidence>
<dbReference type="PANTHER" id="PTHR12040">
    <property type="entry name" value="ANTI-SILENCING PROTEIN 1"/>
    <property type="match status" value="1"/>
</dbReference>
<dbReference type="EMBL" id="QGNW01002582">
    <property type="protein sequence ID" value="RVW17052.1"/>
    <property type="molecule type" value="Genomic_DNA"/>
</dbReference>
<evidence type="ECO:0000313" key="10">
    <source>
        <dbReference type="EMBL" id="RVW17052.1"/>
    </source>
</evidence>
<keyword evidence="8" id="KW-0812">Transmembrane</keyword>
<feature type="domain" description="Reverse transcriptase" evidence="9">
    <location>
        <begin position="1"/>
        <end position="254"/>
    </location>
</feature>
<protein>
    <submittedName>
        <fullName evidence="10">Putative histone chaperone ASF1A</fullName>
    </submittedName>
</protein>
<dbReference type="InterPro" id="IPR006818">
    <property type="entry name" value="ASF1-like"/>
</dbReference>
<keyword evidence="3" id="KW-0805">Transcription regulation</keyword>